<proteinExistence type="predicted"/>
<protein>
    <submittedName>
        <fullName evidence="1">Uncharacterized protein</fullName>
    </submittedName>
</protein>
<organism evidence="1 2">
    <name type="scientific">Reticulibacter mediterranei</name>
    <dbReference type="NCBI Taxonomy" id="2778369"/>
    <lineage>
        <taxon>Bacteria</taxon>
        <taxon>Bacillati</taxon>
        <taxon>Chloroflexota</taxon>
        <taxon>Ktedonobacteria</taxon>
        <taxon>Ktedonobacterales</taxon>
        <taxon>Reticulibacteraceae</taxon>
        <taxon>Reticulibacter</taxon>
    </lineage>
</organism>
<gene>
    <name evidence="1" type="ORF">KSF_103960</name>
</gene>
<evidence type="ECO:0000313" key="1">
    <source>
        <dbReference type="EMBL" id="GHP00349.1"/>
    </source>
</evidence>
<evidence type="ECO:0000313" key="2">
    <source>
        <dbReference type="Proteomes" id="UP000597444"/>
    </source>
</evidence>
<accession>A0A8J3IXL1</accession>
<sequence>MSQVLPFWQGKPIRFILDCTTFRSDATIVYLGLLVHSRVLPVAWAVMPALEKWEEKQWSIVARLLDQIIPYLGEADCTLIADRGLTGFPLVKICRDRKFHYLLRVCKEHTCQRKMSKGWASWCRFDAFL</sequence>
<dbReference type="EMBL" id="BNJK01000002">
    <property type="protein sequence ID" value="GHP00349.1"/>
    <property type="molecule type" value="Genomic_DNA"/>
</dbReference>
<reference evidence="1" key="1">
    <citation type="submission" date="2020-10" db="EMBL/GenBank/DDBJ databases">
        <title>Taxonomic study of unclassified bacteria belonging to the class Ktedonobacteria.</title>
        <authorList>
            <person name="Yabe S."/>
            <person name="Wang C.M."/>
            <person name="Zheng Y."/>
            <person name="Sakai Y."/>
            <person name="Cavaletti L."/>
            <person name="Monciardini P."/>
            <person name="Donadio S."/>
        </authorList>
    </citation>
    <scope>NUCLEOTIDE SEQUENCE</scope>
    <source>
        <strain evidence="1">ID150040</strain>
    </source>
</reference>
<name>A0A8J3IXL1_9CHLR</name>
<dbReference type="AlphaFoldDB" id="A0A8J3IXL1"/>
<comment type="caution">
    <text evidence="1">The sequence shown here is derived from an EMBL/GenBank/DDBJ whole genome shotgun (WGS) entry which is preliminary data.</text>
</comment>
<keyword evidence="2" id="KW-1185">Reference proteome</keyword>
<dbReference type="RefSeq" id="WP_236065283.1">
    <property type="nucleotide sequence ID" value="NZ_BNJK01000002.1"/>
</dbReference>
<dbReference type="Proteomes" id="UP000597444">
    <property type="component" value="Unassembled WGS sequence"/>
</dbReference>